<feature type="region of interest" description="Disordered" evidence="3">
    <location>
        <begin position="1568"/>
        <end position="1610"/>
    </location>
</feature>
<feature type="region of interest" description="Disordered" evidence="3">
    <location>
        <begin position="855"/>
        <end position="875"/>
    </location>
</feature>
<feature type="compositionally biased region" description="Basic and acidic residues" evidence="3">
    <location>
        <begin position="293"/>
        <end position="383"/>
    </location>
</feature>
<dbReference type="SMART" id="SM00369">
    <property type="entry name" value="LRR_TYP"/>
    <property type="match status" value="3"/>
</dbReference>
<dbReference type="PROSITE" id="PS50096">
    <property type="entry name" value="IQ"/>
    <property type="match status" value="2"/>
</dbReference>
<dbReference type="GO" id="GO:0009966">
    <property type="term" value="P:regulation of signal transduction"/>
    <property type="evidence" value="ECO:0007669"/>
    <property type="project" value="UniProtKB-ARBA"/>
</dbReference>
<feature type="region of interest" description="Disordered" evidence="3">
    <location>
        <begin position="1513"/>
        <end position="1539"/>
    </location>
</feature>
<dbReference type="Gene3D" id="3.80.10.10">
    <property type="entry name" value="Ribonuclease Inhibitor"/>
    <property type="match status" value="3"/>
</dbReference>
<feature type="compositionally biased region" description="Basic residues" evidence="3">
    <location>
        <begin position="1568"/>
        <end position="1580"/>
    </location>
</feature>
<name>A0A9D3SS98_9TELE</name>
<reference evidence="4 5" key="1">
    <citation type="submission" date="2021-06" db="EMBL/GenBank/DDBJ databases">
        <title>Chromosome-level genome assembly of the red-tail catfish (Hemibagrus wyckioides).</title>
        <authorList>
            <person name="Shao F."/>
        </authorList>
    </citation>
    <scope>NUCLEOTIDE SEQUENCE [LARGE SCALE GENOMIC DNA]</scope>
    <source>
        <strain evidence="4">EC202008001</strain>
        <tissue evidence="4">Blood</tissue>
    </source>
</reference>
<feature type="compositionally biased region" description="Polar residues" evidence="3">
    <location>
        <begin position="1519"/>
        <end position="1538"/>
    </location>
</feature>
<keyword evidence="2" id="KW-0677">Repeat</keyword>
<dbReference type="SUPFAM" id="SSF52058">
    <property type="entry name" value="L domain-like"/>
    <property type="match status" value="1"/>
</dbReference>
<feature type="region of interest" description="Disordered" evidence="3">
    <location>
        <begin position="293"/>
        <end position="765"/>
    </location>
</feature>
<dbReference type="Pfam" id="PF00612">
    <property type="entry name" value="IQ"/>
    <property type="match status" value="3"/>
</dbReference>
<dbReference type="SUPFAM" id="SSF52540">
    <property type="entry name" value="P-loop containing nucleoside triphosphate hydrolases"/>
    <property type="match status" value="1"/>
</dbReference>
<evidence type="ECO:0000256" key="3">
    <source>
        <dbReference type="SAM" id="MobiDB-lite"/>
    </source>
</evidence>
<dbReference type="PANTHER" id="PTHR46652">
    <property type="entry name" value="LEUCINE-RICH REPEAT AND IQ DOMAIN-CONTAINING PROTEIN 1-RELATED"/>
    <property type="match status" value="1"/>
</dbReference>
<dbReference type="CDD" id="cd23767">
    <property type="entry name" value="IQCD"/>
    <property type="match status" value="1"/>
</dbReference>
<feature type="compositionally biased region" description="Basic residues" evidence="3">
    <location>
        <begin position="1726"/>
        <end position="1736"/>
    </location>
</feature>
<feature type="region of interest" description="Disordered" evidence="3">
    <location>
        <begin position="1672"/>
        <end position="1736"/>
    </location>
</feature>
<gene>
    <name evidence="4" type="ORF">KOW79_003440</name>
</gene>
<dbReference type="PANTHER" id="PTHR46652:SF7">
    <property type="entry name" value="LEUCINE-RICH REPEAT AND IQ DOMAIN-CONTAINING PROTEIN 1"/>
    <property type="match status" value="1"/>
</dbReference>
<feature type="compositionally biased region" description="Basic and acidic residues" evidence="3">
    <location>
        <begin position="697"/>
        <end position="764"/>
    </location>
</feature>
<proteinExistence type="predicted"/>
<feature type="region of interest" description="Disordered" evidence="3">
    <location>
        <begin position="156"/>
        <end position="201"/>
    </location>
</feature>
<dbReference type="InterPro" id="IPR050836">
    <property type="entry name" value="SDS22/Internalin_LRR"/>
</dbReference>
<evidence type="ECO:0000313" key="4">
    <source>
        <dbReference type="EMBL" id="KAG7333305.1"/>
    </source>
</evidence>
<feature type="region of interest" description="Disordered" evidence="3">
    <location>
        <begin position="14"/>
        <end position="41"/>
    </location>
</feature>
<feature type="compositionally biased region" description="Basic and acidic residues" evidence="3">
    <location>
        <begin position="167"/>
        <end position="201"/>
    </location>
</feature>
<dbReference type="InterPro" id="IPR032675">
    <property type="entry name" value="LRR_dom_sf"/>
</dbReference>
<dbReference type="EMBL" id="JAHKSW010000004">
    <property type="protein sequence ID" value="KAG7333305.1"/>
    <property type="molecule type" value="Genomic_DNA"/>
</dbReference>
<dbReference type="InterPro" id="IPR001611">
    <property type="entry name" value="Leu-rich_rpt"/>
</dbReference>
<keyword evidence="1" id="KW-0433">Leucine-rich repeat</keyword>
<keyword evidence="5" id="KW-1185">Reference proteome</keyword>
<dbReference type="Gene3D" id="1.20.5.190">
    <property type="match status" value="1"/>
</dbReference>
<evidence type="ECO:0000313" key="5">
    <source>
        <dbReference type="Proteomes" id="UP000824219"/>
    </source>
</evidence>
<feature type="compositionally biased region" description="Acidic residues" evidence="3">
    <location>
        <begin position="26"/>
        <end position="38"/>
    </location>
</feature>
<organism evidence="4 5">
    <name type="scientific">Hemibagrus wyckioides</name>
    <dbReference type="NCBI Taxonomy" id="337641"/>
    <lineage>
        <taxon>Eukaryota</taxon>
        <taxon>Metazoa</taxon>
        <taxon>Chordata</taxon>
        <taxon>Craniata</taxon>
        <taxon>Vertebrata</taxon>
        <taxon>Euteleostomi</taxon>
        <taxon>Actinopterygii</taxon>
        <taxon>Neopterygii</taxon>
        <taxon>Teleostei</taxon>
        <taxon>Ostariophysi</taxon>
        <taxon>Siluriformes</taxon>
        <taxon>Bagridae</taxon>
        <taxon>Hemibagrus</taxon>
    </lineage>
</organism>
<evidence type="ECO:0008006" key="6">
    <source>
        <dbReference type="Google" id="ProtNLM"/>
    </source>
</evidence>
<feature type="compositionally biased region" description="Basic residues" evidence="3">
    <location>
        <begin position="857"/>
        <end position="874"/>
    </location>
</feature>
<protein>
    <recommendedName>
        <fullName evidence="6">Leucine-rich repeat and IQ domain-containing protein 1</fullName>
    </recommendedName>
</protein>
<dbReference type="PROSITE" id="PS51450">
    <property type="entry name" value="LRR"/>
    <property type="match status" value="6"/>
</dbReference>
<feature type="compositionally biased region" description="Basic and acidic residues" evidence="3">
    <location>
        <begin position="391"/>
        <end position="472"/>
    </location>
</feature>
<dbReference type="InterPro" id="IPR003591">
    <property type="entry name" value="Leu-rich_rpt_typical-subtyp"/>
</dbReference>
<dbReference type="SMART" id="SM00015">
    <property type="entry name" value="IQ"/>
    <property type="match status" value="3"/>
</dbReference>
<evidence type="ECO:0000256" key="2">
    <source>
        <dbReference type="ARBA" id="ARBA00022737"/>
    </source>
</evidence>
<comment type="caution">
    <text evidence="4">The sequence shown here is derived from an EMBL/GenBank/DDBJ whole genome shotgun (WGS) entry which is preliminary data.</text>
</comment>
<dbReference type="InterPro" id="IPR000048">
    <property type="entry name" value="IQ_motif_EF-hand-BS"/>
</dbReference>
<dbReference type="OrthoDB" id="266138at2759"/>
<dbReference type="SMART" id="SM00365">
    <property type="entry name" value="LRR_SD22"/>
    <property type="match status" value="5"/>
</dbReference>
<dbReference type="InterPro" id="IPR027417">
    <property type="entry name" value="P-loop_NTPase"/>
</dbReference>
<sequence>MDADDIEHVIEEELEKMSVNFSDPGSDSETDIEEDFSASDEKLKNDLPDSVLVYFKASSNRVKTFEHLILEDIDDLESMCNEMFSPSQHADLLNELASNSDEDLLKLKERIMSEIEEELDPPCETHELNGDYDTEYDTHKDSERQLRFEWRQLEERLRQEEEEEEEERRLAEFEAEREQCLKSDSEEKEKMRQRSEQFNEELRRTEAANQFEYLQAVEEDGETSQTLPVEMVKQQELIKRLEEQIAEERRVFEEVQQEERWKSEARCTAAATKIQAAFRGTLVRRWNNKELNKRREEERRRQKERIEREKRREREERMKMEWEKERRRMEEEEQRHRDEAERRRAEYERAKLQEHHRLERERKLEEQSRKEKEEAKRIEDERKVKSREKPKRMEQMRVEEEMRKVQEEKFKKDENARAIQEKIKSKDDAESQKEIEERRVEDERRKVQEDKENKSKEREKAQRTVDELKQKDDEELPEMTEIRKKVQEDEEKTKKKEVKEDERKRKDEKTQKGMEERRLEEERKRKEVEEAKKIEDERKRKEQEEEKQKNMEIERVKEEKRRVEEERKRKEVEKAKKLEDERKRKEEGYHKSMEIRGAKEEKRKVQVEEEKERKDVEEARRTEDERKSKEEEKQKSVDVWRVVEEKKRKDVEEEKRTEAETENKEEEEKQKRMKEKRVVEEIRLKQKLNEPEQIQEEQSRKLKQKDREGEEIVIKRNDDGQNTEEGNKNVIKDNVKGLAERKNTEADKESEKTTKWGKDEKCGDNESVNMSKSVLARTLSSRTGQDEQHSCFLVSALSTDNSSITVSPSEENSLTDTREPQCALADSSSACLPDSTEQKRLAWMMNCTPWSKLSMQNKRKGLGAPPRRRGRRRASGQNLLPLPVDIILKSGPWSSLKQVTTVTLEDLSGCSLSTLSECTRLQALTLRRCRLQALDGLNQCTELQHIDLQENNITYVDCGGLAKLEVLLLGRNQLTSIHGLDGAVNLTVLQLSHNIISRISGLGSLKRLHRLTVDHNQLISTRGLDDAFTLLHLDCSYNHLSHVEGLENCALLNTLDLRGNNLTEMPVLKNHVLLRELYLDDNSICSLHGLDSCWLPLLCCLSVPQNSITQLPLLVDLLSLKTLNVSHNCLSELRNICMSLQGCTHLQELSIADNPVQHENNWRSSVLAVNPSLIKLNGEQTGASGKLSADSTQLWSFQALCQAHQDQIDSVLQRHCMEISSAPSALQAQLLVSNQAAELFQLAEEQRYAHEYGDSGVRETAMQEPLASSHLQELFNWDLTQEKSDQEKIQNPAEHKTPSWQAPHLPNFTHKYQPPSGDHNTGYAGSCVNPTEKFRDTQASEDRYSRYGVQASRMDLRTVAVMVIQRHWREHRQRRRTSHLGPPAIVPARLSPQREVKSCTTRPERLNKDYAATVIQAVWRGYMLRKRLTRALMLAQISEGDEAFEEVDMDEFIFDEEAMEKDWIPLHPDMSPSSVLPNSEQLQLPKPLRHLPELHKGACVQPWKPRQAWISSDEAPVKEQSQSPDPSTSMHSPASTQGKCYFSERSEKILEEWGISSGSTARLMLKRAQRMKPRKQKNQKKYLAGRGDVSAQEALRAEPEQTYTHTQTRHRTYQWLQTQAVPSRRSSAPSVSDHFLPEIDPEILNGGRVQLVASTGYREAPDSAVRIDSAGYSSPQNHQAHTRTHSAGYTKKDVPSPQRVTLAPSRKERISFRDNPVQLSGGWGGGKKRSKANKFT</sequence>
<evidence type="ECO:0000256" key="1">
    <source>
        <dbReference type="ARBA" id="ARBA00022614"/>
    </source>
</evidence>
<dbReference type="Proteomes" id="UP000824219">
    <property type="component" value="Linkage Group LG04"/>
</dbReference>
<feature type="compositionally biased region" description="Basic and acidic residues" evidence="3">
    <location>
        <begin position="480"/>
        <end position="690"/>
    </location>
</feature>
<accession>A0A9D3SS98</accession>